<comment type="subcellular location">
    <subcellularLocation>
        <location evidence="1">Cell membrane</location>
        <topology evidence="1">Multi-pass membrane protein</topology>
    </subcellularLocation>
</comment>
<dbReference type="PANTHER" id="PTHR34584">
    <property type="entry name" value="NA(+)/H(+) ANTIPORTER SUBUNIT E1"/>
    <property type="match status" value="1"/>
</dbReference>
<gene>
    <name evidence="9" type="ORF">A9C19_09670</name>
</gene>
<evidence type="ECO:0008006" key="11">
    <source>
        <dbReference type="Google" id="ProtNLM"/>
    </source>
</evidence>
<evidence type="ECO:0000256" key="2">
    <source>
        <dbReference type="ARBA" id="ARBA00006228"/>
    </source>
</evidence>
<dbReference type="STRING" id="1547283.A9C19_09670"/>
<evidence type="ECO:0000256" key="7">
    <source>
        <dbReference type="ARBA" id="ARBA00023136"/>
    </source>
</evidence>
<proteinExistence type="inferred from homology"/>
<dbReference type="OrthoDB" id="9800498at2"/>
<dbReference type="AlphaFoldDB" id="A0A1L3MRV4"/>
<sequence length="168" mass="19215">MKQKLFTFISTLALWLVLAGRVTIEVFLLGAILCSSISLMLADRLFSSAQMKYGVKEFVLKLPYILLVILAFIYDVFLSALRVSKHAFERKPSFSPRVVRIKSSLTHSTSTVLLVNFITFPQGTLAIDFDPSDKNYFIHWIDVQSDEKAEVKKALIRKHEKLIDKIFD</sequence>
<evidence type="ECO:0000313" key="9">
    <source>
        <dbReference type="EMBL" id="APH04994.1"/>
    </source>
</evidence>
<keyword evidence="5 8" id="KW-0812">Transmembrane</keyword>
<dbReference type="PANTHER" id="PTHR34584:SF1">
    <property type="entry name" value="NA(+)_H(+) ANTIPORTER SUBUNIT E1"/>
    <property type="match status" value="1"/>
</dbReference>
<dbReference type="GO" id="GO:0015297">
    <property type="term" value="F:antiporter activity"/>
    <property type="evidence" value="ECO:0007669"/>
    <property type="project" value="UniProtKB-KW"/>
</dbReference>
<evidence type="ECO:0000256" key="3">
    <source>
        <dbReference type="ARBA" id="ARBA00022449"/>
    </source>
</evidence>
<evidence type="ECO:0000256" key="4">
    <source>
        <dbReference type="ARBA" id="ARBA00022475"/>
    </source>
</evidence>
<keyword evidence="10" id="KW-1185">Reference proteome</keyword>
<keyword evidence="4" id="KW-1003">Cell membrane</keyword>
<feature type="transmembrane region" description="Helical" evidence="8">
    <location>
        <begin position="58"/>
        <end position="81"/>
    </location>
</feature>
<dbReference type="EMBL" id="CP016020">
    <property type="protein sequence ID" value="APH04994.1"/>
    <property type="molecule type" value="Genomic_DNA"/>
</dbReference>
<comment type="similarity">
    <text evidence="2">Belongs to the CPA3 antiporters (TC 2.A.63) subunit E family.</text>
</comment>
<dbReference type="RefSeq" id="WP_072579787.1">
    <property type="nucleotide sequence ID" value="NZ_CP016020.1"/>
</dbReference>
<reference evidence="9 10" key="1">
    <citation type="journal article" date="2016" name="Sci. Rep.">
        <title>Complete genome sequence and transcriptomic analysis of a novel marine strain Bacillus weihaiensis reveals the mechanism of brown algae degradation.</title>
        <authorList>
            <person name="Zhu Y."/>
            <person name="Chen P."/>
            <person name="Bao Y."/>
            <person name="Men Y."/>
            <person name="Zeng Y."/>
            <person name="Yang J."/>
            <person name="Sun J."/>
            <person name="Sun Y."/>
        </authorList>
    </citation>
    <scope>NUCLEOTIDE SEQUENCE [LARGE SCALE GENOMIC DNA]</scope>
    <source>
        <strain evidence="9 10">Alg07</strain>
    </source>
</reference>
<evidence type="ECO:0000256" key="1">
    <source>
        <dbReference type="ARBA" id="ARBA00004651"/>
    </source>
</evidence>
<evidence type="ECO:0000256" key="6">
    <source>
        <dbReference type="ARBA" id="ARBA00022989"/>
    </source>
</evidence>
<dbReference type="Pfam" id="PF01899">
    <property type="entry name" value="MNHE"/>
    <property type="match status" value="1"/>
</dbReference>
<evidence type="ECO:0000256" key="8">
    <source>
        <dbReference type="SAM" id="Phobius"/>
    </source>
</evidence>
<accession>A0A1L3MRV4</accession>
<evidence type="ECO:0000313" key="10">
    <source>
        <dbReference type="Proteomes" id="UP000181936"/>
    </source>
</evidence>
<organism evidence="9 10">
    <name type="scientific">Bacillus weihaiensis</name>
    <dbReference type="NCBI Taxonomy" id="1547283"/>
    <lineage>
        <taxon>Bacteria</taxon>
        <taxon>Bacillati</taxon>
        <taxon>Bacillota</taxon>
        <taxon>Bacilli</taxon>
        <taxon>Bacillales</taxon>
        <taxon>Bacillaceae</taxon>
        <taxon>Bacillus</taxon>
    </lineage>
</organism>
<evidence type="ECO:0000256" key="5">
    <source>
        <dbReference type="ARBA" id="ARBA00022692"/>
    </source>
</evidence>
<dbReference type="GO" id="GO:0005886">
    <property type="term" value="C:plasma membrane"/>
    <property type="evidence" value="ECO:0007669"/>
    <property type="project" value="UniProtKB-SubCell"/>
</dbReference>
<name>A0A1L3MRV4_9BACI</name>
<keyword evidence="6 8" id="KW-1133">Transmembrane helix</keyword>
<keyword evidence="3" id="KW-0813">Transport</keyword>
<dbReference type="GO" id="GO:0008324">
    <property type="term" value="F:monoatomic cation transmembrane transporter activity"/>
    <property type="evidence" value="ECO:0007669"/>
    <property type="project" value="InterPro"/>
</dbReference>
<dbReference type="Proteomes" id="UP000181936">
    <property type="component" value="Chromosome"/>
</dbReference>
<keyword evidence="7 8" id="KW-0472">Membrane</keyword>
<dbReference type="InterPro" id="IPR002758">
    <property type="entry name" value="Cation_antiport_E"/>
</dbReference>
<protein>
    <recommendedName>
        <fullName evidence="11">Cation:proton antiporter</fullName>
    </recommendedName>
</protein>
<dbReference type="KEGG" id="bwh:A9C19_09670"/>
<keyword evidence="3" id="KW-0050">Antiport</keyword>